<comment type="subcellular location">
    <subcellularLocation>
        <location evidence="1 7">Cell membrane</location>
        <topology evidence="1 7">Lipid-anchor</topology>
        <orientation evidence="1 7">Cytoplasmic side</orientation>
    </subcellularLocation>
</comment>
<evidence type="ECO:0000256" key="6">
    <source>
        <dbReference type="ARBA" id="ARBA00023277"/>
    </source>
</evidence>
<dbReference type="OrthoDB" id="5971574at2759"/>
<evidence type="ECO:0000256" key="8">
    <source>
        <dbReference type="SAM" id="MobiDB-lite"/>
    </source>
</evidence>
<comment type="caution">
    <text evidence="11">The sequence shown here is derived from an EMBL/GenBank/DDBJ whole genome shotgun (WGS) entry which is preliminary data.</text>
</comment>
<evidence type="ECO:0000256" key="7">
    <source>
        <dbReference type="RuleBase" id="RU364123"/>
    </source>
</evidence>
<dbReference type="GO" id="GO:0016301">
    <property type="term" value="F:kinase activity"/>
    <property type="evidence" value="ECO:0007669"/>
    <property type="project" value="UniProtKB-KW"/>
</dbReference>
<proteinExistence type="inferred from homology"/>
<feature type="domain" description="GH15-like" evidence="9">
    <location>
        <begin position="41"/>
        <end position="827"/>
    </location>
</feature>
<evidence type="ECO:0000259" key="10">
    <source>
        <dbReference type="Pfam" id="PF19292"/>
    </source>
</evidence>
<comment type="pathway">
    <text evidence="2 7">Glycan biosynthesis; glycogen metabolism.</text>
</comment>
<gene>
    <name evidence="11" type="primary">PHKB</name>
    <name evidence="11" type="ORF">AV530_007007</name>
</gene>
<dbReference type="UniPathway" id="UPA00163"/>
<reference evidence="11 12" key="1">
    <citation type="submission" date="2016-02" db="EMBL/GenBank/DDBJ databases">
        <title>Band-tailed pigeon sequencing and assembly.</title>
        <authorList>
            <person name="Soares A.E."/>
            <person name="Novak B.J."/>
            <person name="Rice E.S."/>
            <person name="O'Connell B."/>
            <person name="Chang D."/>
            <person name="Weber S."/>
            <person name="Shapiro B."/>
        </authorList>
    </citation>
    <scope>NUCLEOTIDE SEQUENCE [LARGE SCALE GENOMIC DNA]</scope>
    <source>
        <strain evidence="11">BTP2013</strain>
        <tissue evidence="11">Blood</tissue>
    </source>
</reference>
<dbReference type="GO" id="GO:0005516">
    <property type="term" value="F:calmodulin binding"/>
    <property type="evidence" value="ECO:0007669"/>
    <property type="project" value="UniProtKB-KW"/>
</dbReference>
<keyword evidence="12" id="KW-1185">Reference proteome</keyword>
<keyword evidence="4 7" id="KW-0321">Glycogen metabolism</keyword>
<evidence type="ECO:0000256" key="5">
    <source>
        <dbReference type="ARBA" id="ARBA00022860"/>
    </source>
</evidence>
<dbReference type="InterPro" id="IPR008734">
    <property type="entry name" value="PHK_A/B_su"/>
</dbReference>
<keyword evidence="5 7" id="KW-0112">Calmodulin-binding</keyword>
<keyword evidence="7" id="KW-1003">Cell membrane</keyword>
<dbReference type="AlphaFoldDB" id="A0A1V4JQ05"/>
<dbReference type="InterPro" id="IPR008928">
    <property type="entry name" value="6-hairpin_glycosidase_sf"/>
</dbReference>
<evidence type="ECO:0000259" key="9">
    <source>
        <dbReference type="Pfam" id="PF00723"/>
    </source>
</evidence>
<dbReference type="Pfam" id="PF00723">
    <property type="entry name" value="Glyco_hydro_15"/>
    <property type="match status" value="1"/>
</dbReference>
<name>A0A1V4JQ05_PATFA</name>
<sequence length="1037" mass="117924">MANLDDDRTSAHAFLKFGSIYEPLQSINLPKPEGESLWDKLDHYYRIVKSTLLLHQSPTTGLFPTKTYGDNRKAKVHDSLYCAACAWALALAYRRIDDDKGRTHELEHSAIKCMRGILYCYMRQADKVQQFKQDPKPSGCLHSVFSADTGDEVFSHKEYGHLQINAVSLFLLYLVEMISSGLQIVYNTDEVSFIQNLVFCVERAYRVPDFGVWERGSKYNNGSPELHSRAALGLSSLWISTPITATDRLSVPCYPASQGLITPMQLFCPVSVILRLLWMMRFLRDGYRTALEDKTRRYYKPAEIKLFDGIECEFPLFFIFMIIDGVFRGNPAQVKEYQDLLDPLLQHTSEGCPVVPKYYYVPADFVDQEKKSPGSQKRFPSHSGRDGKLFLWGQAVYIIAKLLADKLVSPKDIDPIGRYVAPQDQRNVSMRFSNQGPLENDLVVHVALIAESQRLQVFLNTYGIQTQTPQQVEPIQIWAQKELVKAYFHLGVNDKLALSGRPDRPIGCLGTSKIYRILGKTVVCYSIIFDLSDFYMSQDVMMLIDDIKNALQFIKQYWKMHGRPLFVVLIREDNIRGSRFNPILDMLAAFRKGLVGGVKVHVDRVQTLISGAVVEQLDFLRIAETEEAPVFKSLEELDLPKHSKVKRQSSTPNASELEQQPDVNVNEWRNKSTYEILQKLNDCNCLASQAILSSILLKREGPNFITKEGTVAEHIERIYRRAGSKKLWSVVRFAASLLGKLVDSLAPSITNVLVQGKQVTLGAFGQEEAVISNPLSPAVIKNILYEKCHFQDEREAVVQQELVIHIGWIISNSPELFSGMLQIRVGWIIHAMKYELQIRAGDMPAKDLYQMSPSEVKQLLLDILQPQQQGRSWLNRRQIDGCLNRTPAGFYDRVWQILERTPNGLIVAGKFLPQQPTLSDMTMYEMNFSLLVEDMLQNIDQPEYRQIIVELLMVISVILERNPELEFQDKVDLDKVVQEALHDFQKDHSSPKADVTVFYNTPPLGRKGTCSYLSKAVISLLLEGELRPSGEDPCTIS</sequence>
<dbReference type="PANTHER" id="PTHR10749">
    <property type="entry name" value="PHOSPHORYLASE B KINASE REGULATORY SUBUNIT"/>
    <property type="match status" value="1"/>
</dbReference>
<dbReference type="Proteomes" id="UP000190648">
    <property type="component" value="Unassembled WGS sequence"/>
</dbReference>
<dbReference type="InterPro" id="IPR045583">
    <property type="entry name" value="KPBA/B_C"/>
</dbReference>
<dbReference type="GO" id="GO:0005886">
    <property type="term" value="C:plasma membrane"/>
    <property type="evidence" value="ECO:0007669"/>
    <property type="project" value="UniProtKB-SubCell"/>
</dbReference>
<keyword evidence="11" id="KW-0418">Kinase</keyword>
<dbReference type="InterPro" id="IPR011613">
    <property type="entry name" value="GH15-like"/>
</dbReference>
<evidence type="ECO:0000256" key="2">
    <source>
        <dbReference type="ARBA" id="ARBA00005131"/>
    </source>
</evidence>
<keyword evidence="7" id="KW-0636">Prenylation</keyword>
<comment type="function">
    <text evidence="7">Phosphorylase b kinase catalyzes the phosphorylation of serine in certain substrates, including troponin I.</text>
</comment>
<organism evidence="11 12">
    <name type="scientific">Patagioenas fasciata monilis</name>
    <dbReference type="NCBI Taxonomy" id="372326"/>
    <lineage>
        <taxon>Eukaryota</taxon>
        <taxon>Metazoa</taxon>
        <taxon>Chordata</taxon>
        <taxon>Craniata</taxon>
        <taxon>Vertebrata</taxon>
        <taxon>Euteleostomi</taxon>
        <taxon>Archelosauria</taxon>
        <taxon>Archosauria</taxon>
        <taxon>Dinosauria</taxon>
        <taxon>Saurischia</taxon>
        <taxon>Theropoda</taxon>
        <taxon>Coelurosauria</taxon>
        <taxon>Aves</taxon>
        <taxon>Neognathae</taxon>
        <taxon>Neoaves</taxon>
        <taxon>Columbimorphae</taxon>
        <taxon>Columbiformes</taxon>
        <taxon>Columbidae</taxon>
        <taxon>Patagioenas</taxon>
    </lineage>
</organism>
<keyword evidence="6 7" id="KW-0119">Carbohydrate metabolism</keyword>
<dbReference type="Pfam" id="PF19292">
    <property type="entry name" value="KPBB_C"/>
    <property type="match status" value="1"/>
</dbReference>
<dbReference type="GO" id="GO:0005977">
    <property type="term" value="P:glycogen metabolic process"/>
    <property type="evidence" value="ECO:0007669"/>
    <property type="project" value="UniProtKB-UniPathway"/>
</dbReference>
<dbReference type="SUPFAM" id="SSF48208">
    <property type="entry name" value="Six-hairpin glycosidases"/>
    <property type="match status" value="1"/>
</dbReference>
<evidence type="ECO:0000256" key="1">
    <source>
        <dbReference type="ARBA" id="ARBA00004342"/>
    </source>
</evidence>
<feature type="region of interest" description="Disordered" evidence="8">
    <location>
        <begin position="642"/>
        <end position="662"/>
    </location>
</feature>
<dbReference type="PANTHER" id="PTHR10749:SF8">
    <property type="entry name" value="PHOSPHORYLASE B KINASE REGULATORY SUBUNIT BETA"/>
    <property type="match status" value="1"/>
</dbReference>
<dbReference type="GO" id="GO:0005964">
    <property type="term" value="C:phosphorylase kinase complex"/>
    <property type="evidence" value="ECO:0007669"/>
    <property type="project" value="TreeGrafter"/>
</dbReference>
<evidence type="ECO:0000256" key="4">
    <source>
        <dbReference type="ARBA" id="ARBA00022600"/>
    </source>
</evidence>
<dbReference type="STRING" id="372326.A0A1V4JQ05"/>
<accession>A0A1V4JQ05</accession>
<keyword evidence="7" id="KW-0472">Membrane</keyword>
<feature type="compositionally biased region" description="Polar residues" evidence="8">
    <location>
        <begin position="648"/>
        <end position="662"/>
    </location>
</feature>
<evidence type="ECO:0000313" key="11">
    <source>
        <dbReference type="EMBL" id="OPJ74279.1"/>
    </source>
</evidence>
<dbReference type="EMBL" id="LSYS01006834">
    <property type="protein sequence ID" value="OPJ74279.1"/>
    <property type="molecule type" value="Genomic_DNA"/>
</dbReference>
<keyword evidence="7" id="KW-0449">Lipoprotein</keyword>
<protein>
    <recommendedName>
        <fullName evidence="7">Phosphorylase b kinase regulatory subunit</fullName>
    </recommendedName>
</protein>
<feature type="domain" description="Phosphorylase b kinase regulatory subunit alpha/beta C-terminal" evidence="10">
    <location>
        <begin position="867"/>
        <end position="982"/>
    </location>
</feature>
<comment type="similarity">
    <text evidence="3 7">Belongs to the phosphorylase b kinase regulatory chain family.</text>
</comment>
<keyword evidence="11" id="KW-0808">Transferase</keyword>
<evidence type="ECO:0000313" key="12">
    <source>
        <dbReference type="Proteomes" id="UP000190648"/>
    </source>
</evidence>
<evidence type="ECO:0000256" key="3">
    <source>
        <dbReference type="ARBA" id="ARBA00007128"/>
    </source>
</evidence>